<organism evidence="4 5">
    <name type="scientific">Zophobihabitans entericus</name>
    <dbReference type="NCBI Taxonomy" id="1635327"/>
    <lineage>
        <taxon>Bacteria</taxon>
        <taxon>Pseudomonadati</taxon>
        <taxon>Pseudomonadota</taxon>
        <taxon>Gammaproteobacteria</taxon>
        <taxon>Orbales</taxon>
        <taxon>Orbaceae</taxon>
        <taxon>Zophobihabitans</taxon>
    </lineage>
</organism>
<feature type="binding site" evidence="3">
    <location>
        <begin position="21"/>
        <end position="28"/>
    </location>
    <ligand>
        <name>substrate</name>
    </ligand>
</feature>
<feature type="binding site" evidence="3">
    <location>
        <begin position="98"/>
        <end position="101"/>
    </location>
    <ligand>
        <name>substrate</name>
    </ligand>
</feature>
<feature type="active site" description="Proton donor/acceptor" evidence="2">
    <location>
        <position position="98"/>
    </location>
</feature>
<dbReference type="EMBL" id="CP050253">
    <property type="protein sequence ID" value="QIQ22451.1"/>
    <property type="molecule type" value="Genomic_DNA"/>
</dbReference>
<evidence type="ECO:0000256" key="2">
    <source>
        <dbReference type="PIRSR" id="PIRSR613078-1"/>
    </source>
</evidence>
<reference evidence="4 5" key="1">
    <citation type="submission" date="2020-03" db="EMBL/GenBank/DDBJ databases">
        <title>Complete genome sequence of Orbus sp. IPMB12 (BCRC 80908).</title>
        <authorList>
            <person name="Lo W.-S."/>
            <person name="Chang T.-H."/>
            <person name="Kuo C.-H."/>
        </authorList>
    </citation>
    <scope>NUCLEOTIDE SEQUENCE [LARGE SCALE GENOMIC DNA]</scope>
    <source>
        <strain evidence="4 5">IPMB12</strain>
    </source>
</reference>
<dbReference type="PANTHER" id="PTHR46517">
    <property type="entry name" value="FRUCTOSE-2,6-BISPHOSPHATASE TIGAR"/>
    <property type="match status" value="1"/>
</dbReference>
<dbReference type="Gene3D" id="3.40.50.1240">
    <property type="entry name" value="Phosphoglycerate mutase-like"/>
    <property type="match status" value="1"/>
</dbReference>
<proteinExistence type="predicted"/>
<dbReference type="KEGG" id="orb:IPMB12_08310"/>
<dbReference type="InterPro" id="IPR051695">
    <property type="entry name" value="Phosphoglycerate_Mutase"/>
</dbReference>
<keyword evidence="5" id="KW-1185">Reference proteome</keyword>
<dbReference type="GO" id="GO:0005829">
    <property type="term" value="C:cytosol"/>
    <property type="evidence" value="ECO:0007669"/>
    <property type="project" value="TreeGrafter"/>
</dbReference>
<dbReference type="Pfam" id="PF00300">
    <property type="entry name" value="His_Phos_1"/>
    <property type="match status" value="2"/>
</dbReference>
<gene>
    <name evidence="4" type="ORF">IPMB12_08310</name>
</gene>
<dbReference type="InterPro" id="IPR013078">
    <property type="entry name" value="His_Pase_superF_clade-1"/>
</dbReference>
<dbReference type="Proteomes" id="UP000501168">
    <property type="component" value="Chromosome"/>
</dbReference>
<dbReference type="SMART" id="SM00855">
    <property type="entry name" value="PGAM"/>
    <property type="match status" value="1"/>
</dbReference>
<dbReference type="GO" id="GO:0004331">
    <property type="term" value="F:fructose-2,6-bisphosphate 2-phosphatase activity"/>
    <property type="evidence" value="ECO:0007669"/>
    <property type="project" value="TreeGrafter"/>
</dbReference>
<dbReference type="GO" id="GO:0045820">
    <property type="term" value="P:negative regulation of glycolytic process"/>
    <property type="evidence" value="ECO:0007669"/>
    <property type="project" value="TreeGrafter"/>
</dbReference>
<dbReference type="InParanoid" id="A0A6G9IDY5"/>
<protein>
    <submittedName>
        <fullName evidence="4">Histidine phosphatase family protein</fullName>
    </submittedName>
</protein>
<dbReference type="PANTHER" id="PTHR46517:SF1">
    <property type="entry name" value="FRUCTOSE-2,6-BISPHOSPHATASE TIGAR"/>
    <property type="match status" value="1"/>
</dbReference>
<dbReference type="SUPFAM" id="SSF53254">
    <property type="entry name" value="Phosphoglycerate mutase-like"/>
    <property type="match status" value="1"/>
</dbReference>
<feature type="binding site" evidence="3">
    <location>
        <position position="71"/>
    </location>
    <ligand>
        <name>substrate</name>
    </ligand>
</feature>
<sequence length="246" mass="27087">MTGCANQPKSDDDTVTIYFARHGKTLFNTFDLVQGWADSPLTEQGIGVAQYLGEGLKGIPFDAYYTSDAGRQRETMQVILKQMGVKDYTITELQGLREVFYGGYEGGPNAKVVSDSMKLLGYKSIDAYFKDYSAGKLEIKTIVDPIAEVDAKKLAENYAQVKARTQEALHTIVQTALEKGQHNILAISSGMSMQVMISDLTDNIDKNKPLSNATVVKITYKNGQYHVDEIGSMEYVQKGRAALTGK</sequence>
<accession>A0A6G9IDY5</accession>
<dbReference type="AlphaFoldDB" id="A0A6G9IDY5"/>
<dbReference type="InterPro" id="IPR029033">
    <property type="entry name" value="His_PPase_superfam"/>
</dbReference>
<keyword evidence="1" id="KW-0378">Hydrolase</keyword>
<dbReference type="GO" id="GO:0043456">
    <property type="term" value="P:regulation of pentose-phosphate shunt"/>
    <property type="evidence" value="ECO:0007669"/>
    <property type="project" value="TreeGrafter"/>
</dbReference>
<evidence type="ECO:0000256" key="1">
    <source>
        <dbReference type="ARBA" id="ARBA00022801"/>
    </source>
</evidence>
<dbReference type="CDD" id="cd07067">
    <property type="entry name" value="HP_PGM_like"/>
    <property type="match status" value="1"/>
</dbReference>
<evidence type="ECO:0000313" key="5">
    <source>
        <dbReference type="Proteomes" id="UP000501168"/>
    </source>
</evidence>
<evidence type="ECO:0000256" key="3">
    <source>
        <dbReference type="PIRSR" id="PIRSR613078-2"/>
    </source>
</evidence>
<name>A0A6G9IDY5_9GAMM</name>
<feature type="active site" description="Tele-phosphohistidine intermediate" evidence="2">
    <location>
        <position position="22"/>
    </location>
</feature>
<evidence type="ECO:0000313" key="4">
    <source>
        <dbReference type="EMBL" id="QIQ22451.1"/>
    </source>
</evidence>